<dbReference type="EMBL" id="WTPW01001593">
    <property type="protein sequence ID" value="KAF0427261.1"/>
    <property type="molecule type" value="Genomic_DNA"/>
</dbReference>
<protein>
    <submittedName>
        <fullName evidence="1">Uncharacterized protein</fullName>
    </submittedName>
</protein>
<proteinExistence type="predicted"/>
<name>A0A8H3X715_GIGMA</name>
<gene>
    <name evidence="1" type="ORF">F8M41_006077</name>
</gene>
<dbReference type="OrthoDB" id="2431762at2759"/>
<accession>A0A8H3X715</accession>
<dbReference type="Proteomes" id="UP000439903">
    <property type="component" value="Unassembled WGS sequence"/>
</dbReference>
<evidence type="ECO:0000313" key="2">
    <source>
        <dbReference type="Proteomes" id="UP000439903"/>
    </source>
</evidence>
<keyword evidence="2" id="KW-1185">Reference proteome</keyword>
<dbReference type="AlphaFoldDB" id="A0A8H3X715"/>
<sequence length="176" mass="20470">MLLEEVLNKVFYKASQRKSRSVLGKELEDLSKYIKPKSKEGRKVIAMRRQLKKNKNEKENLAPVDQPVATGHQASSLFTEVINLFQQELEESKKDHQFITGTQSREIYKRRKYLPSIGRTTENFAEQRSNVIDYLTNHLEELLPEDVVILDVANDKGFLNTYGYSPFHFKHEAQPT</sequence>
<organism evidence="1 2">
    <name type="scientific">Gigaspora margarita</name>
    <dbReference type="NCBI Taxonomy" id="4874"/>
    <lineage>
        <taxon>Eukaryota</taxon>
        <taxon>Fungi</taxon>
        <taxon>Fungi incertae sedis</taxon>
        <taxon>Mucoromycota</taxon>
        <taxon>Glomeromycotina</taxon>
        <taxon>Glomeromycetes</taxon>
        <taxon>Diversisporales</taxon>
        <taxon>Gigasporaceae</taxon>
        <taxon>Gigaspora</taxon>
    </lineage>
</organism>
<comment type="caution">
    <text evidence="1">The sequence shown here is derived from an EMBL/GenBank/DDBJ whole genome shotgun (WGS) entry which is preliminary data.</text>
</comment>
<evidence type="ECO:0000313" key="1">
    <source>
        <dbReference type="EMBL" id="KAF0427261.1"/>
    </source>
</evidence>
<reference evidence="1 2" key="1">
    <citation type="journal article" date="2019" name="Environ. Microbiol.">
        <title>At the nexus of three kingdoms: the genome of the mycorrhizal fungus Gigaspora margarita provides insights into plant, endobacterial and fungal interactions.</title>
        <authorList>
            <person name="Venice F."/>
            <person name="Ghignone S."/>
            <person name="Salvioli di Fossalunga A."/>
            <person name="Amselem J."/>
            <person name="Novero M."/>
            <person name="Xianan X."/>
            <person name="Sedzielewska Toro K."/>
            <person name="Morin E."/>
            <person name="Lipzen A."/>
            <person name="Grigoriev I.V."/>
            <person name="Henrissat B."/>
            <person name="Martin F.M."/>
            <person name="Bonfante P."/>
        </authorList>
    </citation>
    <scope>NUCLEOTIDE SEQUENCE [LARGE SCALE GENOMIC DNA]</scope>
    <source>
        <strain evidence="1 2">BEG34</strain>
    </source>
</reference>